<feature type="transmembrane region" description="Helical" evidence="1">
    <location>
        <begin position="44"/>
        <end position="63"/>
    </location>
</feature>
<keyword evidence="1" id="KW-0812">Transmembrane</keyword>
<accession>A0A2U2H928</accession>
<proteinExistence type="predicted"/>
<gene>
    <name evidence="2" type="ORF">C7C56_027220</name>
</gene>
<protein>
    <submittedName>
        <fullName evidence="2">Uncharacterized protein</fullName>
    </submittedName>
</protein>
<dbReference type="OrthoDB" id="9813621at2"/>
<feature type="transmembrane region" description="Helical" evidence="1">
    <location>
        <begin position="75"/>
        <end position="98"/>
    </location>
</feature>
<evidence type="ECO:0000313" key="3">
    <source>
        <dbReference type="Proteomes" id="UP000241421"/>
    </source>
</evidence>
<name>A0A2U2H928_9BURK</name>
<keyword evidence="1" id="KW-0472">Membrane</keyword>
<dbReference type="EMBL" id="PXWF02000342">
    <property type="protein sequence ID" value="PWF39125.1"/>
    <property type="molecule type" value="Genomic_DNA"/>
</dbReference>
<evidence type="ECO:0000313" key="2">
    <source>
        <dbReference type="EMBL" id="PWF39125.1"/>
    </source>
</evidence>
<comment type="caution">
    <text evidence="2">The sequence shown here is derived from an EMBL/GenBank/DDBJ whole genome shotgun (WGS) entry which is preliminary data.</text>
</comment>
<dbReference type="AlphaFoldDB" id="A0A2U2H928"/>
<organism evidence="2 3">
    <name type="scientific">Massilia glaciei</name>
    <dbReference type="NCBI Taxonomy" id="1524097"/>
    <lineage>
        <taxon>Bacteria</taxon>
        <taxon>Pseudomonadati</taxon>
        <taxon>Pseudomonadota</taxon>
        <taxon>Betaproteobacteria</taxon>
        <taxon>Burkholderiales</taxon>
        <taxon>Oxalobacteraceae</taxon>
        <taxon>Telluria group</taxon>
        <taxon>Massilia</taxon>
    </lineage>
</organism>
<dbReference type="Proteomes" id="UP000241421">
    <property type="component" value="Unassembled WGS sequence"/>
</dbReference>
<sequence>MTGNDGFNAQPVSKQLMIVMFVVAAILLVPLVAMQFTSEVNWDIFDFAVMGILLLGTGTAFVVGARMFTATKARVILGIVLGLTLFLVWAELAVGVFGTPFAGS</sequence>
<evidence type="ECO:0000256" key="1">
    <source>
        <dbReference type="SAM" id="Phobius"/>
    </source>
</evidence>
<feature type="transmembrane region" description="Helical" evidence="1">
    <location>
        <begin position="16"/>
        <end position="38"/>
    </location>
</feature>
<keyword evidence="3" id="KW-1185">Reference proteome</keyword>
<reference evidence="2 3" key="1">
    <citation type="submission" date="2018-04" db="EMBL/GenBank/DDBJ databases">
        <title>Massilia violaceinigra sp. nov., a novel purple-pigmented bacterium isolated from Tianshan glacier, Xinjiang, China.</title>
        <authorList>
            <person name="Wang H."/>
        </authorList>
    </citation>
    <scope>NUCLEOTIDE SEQUENCE [LARGE SCALE GENOMIC DNA]</scope>
    <source>
        <strain evidence="2 3">B448-2</strain>
    </source>
</reference>
<keyword evidence="1" id="KW-1133">Transmembrane helix</keyword>